<dbReference type="Proteomes" id="UP000295064">
    <property type="component" value="Unassembled WGS sequence"/>
</dbReference>
<dbReference type="SMART" id="SM01321">
    <property type="entry name" value="Y1_Tnp"/>
    <property type="match status" value="1"/>
</dbReference>
<dbReference type="PANTHER" id="PTHR34322">
    <property type="entry name" value="TRANSPOSASE, Y1_TNP DOMAIN-CONTAINING"/>
    <property type="match status" value="1"/>
</dbReference>
<dbReference type="EMBL" id="SNWX01000009">
    <property type="protein sequence ID" value="TDO91284.1"/>
    <property type="molecule type" value="Genomic_DNA"/>
</dbReference>
<sequence>MTYKRRKWYPGAKYHITCRGNRKNNIFLDKVDYKIYLSILREVKRAKPFKILTYCLMPNHVHLQLKTEVTAIWTIMHGINWRYSKYFNERHDTVGHLFQGRYASKLIENNYYNLTVSRYIHLNPVKDKLVISPTKYKWSSYAGYMGVQKNNLIDENEILSYFGGRREFYNRYVLFGKNCGSK</sequence>
<dbReference type="InterPro" id="IPR036515">
    <property type="entry name" value="Transposase_17_sf"/>
</dbReference>
<dbReference type="RefSeq" id="WP_133514844.1">
    <property type="nucleotide sequence ID" value="NZ_SNWX01000009.1"/>
</dbReference>
<dbReference type="InterPro" id="IPR002686">
    <property type="entry name" value="Transposase_17"/>
</dbReference>
<dbReference type="OrthoDB" id="9788881at2"/>
<dbReference type="SUPFAM" id="SSF143422">
    <property type="entry name" value="Transposase IS200-like"/>
    <property type="match status" value="1"/>
</dbReference>
<dbReference type="Pfam" id="PF01797">
    <property type="entry name" value="Y1_Tnp"/>
    <property type="match status" value="1"/>
</dbReference>
<dbReference type="Gene3D" id="3.30.70.1290">
    <property type="entry name" value="Transposase IS200-like"/>
    <property type="match status" value="1"/>
</dbReference>
<dbReference type="GO" id="GO:0003677">
    <property type="term" value="F:DNA binding"/>
    <property type="evidence" value="ECO:0007669"/>
    <property type="project" value="InterPro"/>
</dbReference>
<comment type="caution">
    <text evidence="2">The sequence shown here is derived from an EMBL/GenBank/DDBJ whole genome shotgun (WGS) entry which is preliminary data.</text>
</comment>
<evidence type="ECO:0000313" key="2">
    <source>
        <dbReference type="EMBL" id="TDO91284.1"/>
    </source>
</evidence>
<dbReference type="GO" id="GO:0006313">
    <property type="term" value="P:DNA transposition"/>
    <property type="evidence" value="ECO:0007669"/>
    <property type="project" value="InterPro"/>
</dbReference>
<dbReference type="AlphaFoldDB" id="A0A4R6LRR5"/>
<reference evidence="2 3" key="1">
    <citation type="submission" date="2019-03" db="EMBL/GenBank/DDBJ databases">
        <title>Subsurface microbial communities from deep shales in Ohio and West Virginia, USA.</title>
        <authorList>
            <person name="Wrighton K."/>
        </authorList>
    </citation>
    <scope>NUCLEOTIDE SEQUENCE [LARGE SCALE GENOMIC DNA]</scope>
    <source>
        <strain evidence="2 3">MA284_T2</strain>
    </source>
</reference>
<organism evidence="2 3">
    <name type="scientific">Halanaerobium saccharolyticum</name>
    <dbReference type="NCBI Taxonomy" id="43595"/>
    <lineage>
        <taxon>Bacteria</taxon>
        <taxon>Bacillati</taxon>
        <taxon>Bacillota</taxon>
        <taxon>Clostridia</taxon>
        <taxon>Halanaerobiales</taxon>
        <taxon>Halanaerobiaceae</taxon>
        <taxon>Halanaerobium</taxon>
    </lineage>
</organism>
<protein>
    <submittedName>
        <fullName evidence="2">REP element-mobilizing transposase RayT</fullName>
    </submittedName>
</protein>
<gene>
    <name evidence="2" type="ORF">DFR79_10932</name>
</gene>
<feature type="domain" description="Transposase IS200-like" evidence="1">
    <location>
        <begin position="9"/>
        <end position="123"/>
    </location>
</feature>
<proteinExistence type="predicted"/>
<name>A0A4R6LRR5_9FIRM</name>
<accession>A0A4R6LRR5</accession>
<dbReference type="GO" id="GO:0004803">
    <property type="term" value="F:transposase activity"/>
    <property type="evidence" value="ECO:0007669"/>
    <property type="project" value="InterPro"/>
</dbReference>
<evidence type="ECO:0000259" key="1">
    <source>
        <dbReference type="SMART" id="SM01321"/>
    </source>
</evidence>
<evidence type="ECO:0000313" key="3">
    <source>
        <dbReference type="Proteomes" id="UP000295064"/>
    </source>
</evidence>
<dbReference type="PANTHER" id="PTHR34322:SF2">
    <property type="entry name" value="TRANSPOSASE IS200-LIKE DOMAIN-CONTAINING PROTEIN"/>
    <property type="match status" value="1"/>
</dbReference>